<keyword evidence="2" id="KW-1185">Reference proteome</keyword>
<evidence type="ECO:0000313" key="2">
    <source>
        <dbReference type="Proteomes" id="UP001246858"/>
    </source>
</evidence>
<sequence length="1019" mass="113504">MMRKIILLCFMFCFCSMAYAQQLTLSGKVTDKEGLPIPGATVLEDGNAKNGTFTNANGEFKLKITSGKIVVRSVGYESRTVTVAGNNQGITIQLKDDDAQMNEVVVVGFAKQKKITNTGSISTVSGKELRQSPAASIQNSLAGRLPGLFQQQTSGQPGKDAANIYIRGISSFAGNTNRPLVIVDDVEYQYEQLNQLDPNEVENISILKDASTTAIYGIKGANGVIVVTTRRGKEGPPVITFRTEAGLQMPTILRKSLDSYQALQLLKEQAINGGKDPNNEYPGLVSDEALEHFRTGDDPFRYPNVDWYGEVMKKSALQQRNNLDINGGTKSLRYFISTGYLYQTGILKDVPRKEDFDNNYSLRRYNIRSNVDLDVNKNLTLKLDLSTRFSEINEPNLPDPMPGGALPFWRRISSGLLGPWVYPVKNPDGSYGGKKAGSLNPVGAIEYGGYKRNYSNDLNVNLSAEHKLDFITEGLSVKGVIAYTNKAAFNRELTRGRFPVYGIIPETGVLDPVYPELLRIEPLVKSDGDYIAPFRRVNIQAILNYNRQFGQHNVYALALTNRSGDITGAAAPANFKGYAGRLGYNFKSRYLIEFNAGYNGSDRFKSKNRYGLFPAISGGWNISEEPFFKDNIKIINYLKIRGSYGTVGSDEVTGNRYLYEEVYNVASGGYYFGESPTGQPKITPGTLGNDDVRWEKERKANIGIDMKLFNSKLEVTADYFDHYRYDILTTRESVPLYVGLSLPPVNLGKVSNKGFEIELNHRNTVNDHFQYFVRANASFAKNKVLFRDEPEAVAPNLKRTGRPVNQLYGYIAEGFYYDEADIANSPPVVGKVVIPGDLKYKDVNGDGVINANDITAIGYPETPQLTFGFSTGFSYKDFDFSMLLQGAARSSMSSNTLLQIGNVNGKPSEIHLKRWTPENRDNAEYPRLGGVSFDASTFWLRPADYLRLKNVEIGYHIPKSFSQRLKLKDIRLYANGLNLLTFNKLKIYDVDPESKTGSVEAYVNYPQMKIVNFGLQVTF</sequence>
<comment type="caution">
    <text evidence="1">The sequence shown here is derived from an EMBL/GenBank/DDBJ whole genome shotgun (WGS) entry which is preliminary data.</text>
</comment>
<dbReference type="Proteomes" id="UP001246858">
    <property type="component" value="Unassembled WGS sequence"/>
</dbReference>
<organism evidence="1 2">
    <name type="scientific">Pedobacter africanus</name>
    <dbReference type="NCBI Taxonomy" id="151894"/>
    <lineage>
        <taxon>Bacteria</taxon>
        <taxon>Pseudomonadati</taxon>
        <taxon>Bacteroidota</taxon>
        <taxon>Sphingobacteriia</taxon>
        <taxon>Sphingobacteriales</taxon>
        <taxon>Sphingobacteriaceae</taxon>
        <taxon>Pedobacter</taxon>
    </lineage>
</organism>
<name>A0ACC6KXQ8_9SPHI</name>
<reference evidence="1" key="1">
    <citation type="submission" date="2023-07" db="EMBL/GenBank/DDBJ databases">
        <title>Sorghum-associated microbial communities from plants grown in Nebraska, USA.</title>
        <authorList>
            <person name="Schachtman D."/>
        </authorList>
    </citation>
    <scope>NUCLEOTIDE SEQUENCE</scope>
    <source>
        <strain evidence="1">2697</strain>
    </source>
</reference>
<protein>
    <submittedName>
        <fullName evidence="1">TonB-linked SusC/RagA family outer membrane protein</fullName>
    </submittedName>
</protein>
<gene>
    <name evidence="1" type="ORF">J2X78_002406</name>
</gene>
<dbReference type="EMBL" id="JAVDTF010000002">
    <property type="protein sequence ID" value="MDR6783841.1"/>
    <property type="molecule type" value="Genomic_DNA"/>
</dbReference>
<accession>A0ACC6KXQ8</accession>
<proteinExistence type="predicted"/>
<evidence type="ECO:0000313" key="1">
    <source>
        <dbReference type="EMBL" id="MDR6783841.1"/>
    </source>
</evidence>